<sequence>MFMLNCYLLTLVTIHAWIGATVITTCLGPIFDWFGTPDAHFIISNVFHLQFVNDLVSQ</sequence>
<evidence type="ECO:0000313" key="3">
    <source>
        <dbReference type="Proteomes" id="UP000008694"/>
    </source>
</evidence>
<proteinExistence type="predicted"/>
<accession>D7LG28</accession>
<dbReference type="HOGENOM" id="CLU_2981754_0_0_1"/>
<dbReference type="AlphaFoldDB" id="D7LG28"/>
<organism evidence="3">
    <name type="scientific">Arabidopsis lyrata subsp. lyrata</name>
    <name type="common">Lyre-leaved rock-cress</name>
    <dbReference type="NCBI Taxonomy" id="81972"/>
    <lineage>
        <taxon>Eukaryota</taxon>
        <taxon>Viridiplantae</taxon>
        <taxon>Streptophyta</taxon>
        <taxon>Embryophyta</taxon>
        <taxon>Tracheophyta</taxon>
        <taxon>Spermatophyta</taxon>
        <taxon>Magnoliopsida</taxon>
        <taxon>eudicotyledons</taxon>
        <taxon>Gunneridae</taxon>
        <taxon>Pentapetalae</taxon>
        <taxon>rosids</taxon>
        <taxon>malvids</taxon>
        <taxon>Brassicales</taxon>
        <taxon>Brassicaceae</taxon>
        <taxon>Camelineae</taxon>
        <taxon>Arabidopsis</taxon>
    </lineage>
</organism>
<feature type="transmembrane region" description="Helical" evidence="1">
    <location>
        <begin position="7"/>
        <end position="31"/>
    </location>
</feature>
<evidence type="ECO:0000256" key="1">
    <source>
        <dbReference type="SAM" id="Phobius"/>
    </source>
</evidence>
<keyword evidence="1" id="KW-0472">Membrane</keyword>
<name>D7LG28_ARALL</name>
<gene>
    <name evidence="2" type="ORF">ARALYDRAFT_900869</name>
</gene>
<keyword evidence="1" id="KW-1133">Transmembrane helix</keyword>
<keyword evidence="1" id="KW-0812">Transmembrane</keyword>
<dbReference type="EMBL" id="GL348716">
    <property type="protein sequence ID" value="EFH56789.1"/>
    <property type="molecule type" value="Genomic_DNA"/>
</dbReference>
<evidence type="ECO:0000313" key="2">
    <source>
        <dbReference type="EMBL" id="EFH56789.1"/>
    </source>
</evidence>
<keyword evidence="3" id="KW-1185">Reference proteome</keyword>
<protein>
    <submittedName>
        <fullName evidence="2">Predicted protein</fullName>
    </submittedName>
</protein>
<dbReference type="Proteomes" id="UP000008694">
    <property type="component" value="Unassembled WGS sequence"/>
</dbReference>
<dbReference type="Gramene" id="scaffold_400370.1">
    <property type="protein sequence ID" value="scaffold_400370.1"/>
    <property type="gene ID" value="scaffold_400370.1"/>
</dbReference>
<reference evidence="3" key="1">
    <citation type="journal article" date="2011" name="Nat. Genet.">
        <title>The Arabidopsis lyrata genome sequence and the basis of rapid genome size change.</title>
        <authorList>
            <person name="Hu T.T."/>
            <person name="Pattyn P."/>
            <person name="Bakker E.G."/>
            <person name="Cao J."/>
            <person name="Cheng J.-F."/>
            <person name="Clark R.M."/>
            <person name="Fahlgren N."/>
            <person name="Fawcett J.A."/>
            <person name="Grimwood J."/>
            <person name="Gundlach H."/>
            <person name="Haberer G."/>
            <person name="Hollister J.D."/>
            <person name="Ossowski S."/>
            <person name="Ottilar R.P."/>
            <person name="Salamov A.A."/>
            <person name="Schneeberger K."/>
            <person name="Spannagl M."/>
            <person name="Wang X."/>
            <person name="Yang L."/>
            <person name="Nasrallah M.E."/>
            <person name="Bergelson J."/>
            <person name="Carrington J.C."/>
            <person name="Gaut B.S."/>
            <person name="Schmutz J."/>
            <person name="Mayer K.F.X."/>
            <person name="Van de Peer Y."/>
            <person name="Grigoriev I.V."/>
            <person name="Nordborg M."/>
            <person name="Weigel D."/>
            <person name="Guo Y.-L."/>
        </authorList>
    </citation>
    <scope>NUCLEOTIDE SEQUENCE [LARGE SCALE GENOMIC DNA]</scope>
    <source>
        <strain evidence="3">cv. MN47</strain>
    </source>
</reference>